<sequence>MLYMPWRAGISVCRLCGSPNGSAEQTDGENFVWPQGLTHYVEKHGVRLPRDVVAVAKHGSVPSVDLERFEDELLNTGETRIDAGWWYSLAQTTRAATAGTRASHLLGCQRNPMEASWNLPVKADIYVDRIPSGSIAILASARRLLGLAWPLSGLRDLLATQPFLTVEAGNPRTLRHALISAQELQPHLFYSTSGGLRPVWTER</sequence>
<evidence type="ECO:0000313" key="1">
    <source>
        <dbReference type="EMBL" id="MBB4752047.1"/>
    </source>
</evidence>
<dbReference type="RefSeq" id="WP_188123977.1">
    <property type="nucleotide sequence ID" value="NZ_BOMP01000178.1"/>
</dbReference>
<dbReference type="EMBL" id="JACHNC010000001">
    <property type="protein sequence ID" value="MBB4752047.1"/>
    <property type="molecule type" value="Genomic_DNA"/>
</dbReference>
<organism evidence="1 2">
    <name type="scientific">Actinoplanes lobatus</name>
    <dbReference type="NCBI Taxonomy" id="113568"/>
    <lineage>
        <taxon>Bacteria</taxon>
        <taxon>Bacillati</taxon>
        <taxon>Actinomycetota</taxon>
        <taxon>Actinomycetes</taxon>
        <taxon>Micromonosporales</taxon>
        <taxon>Micromonosporaceae</taxon>
        <taxon>Actinoplanes</taxon>
    </lineage>
</organism>
<dbReference type="Proteomes" id="UP000590511">
    <property type="component" value="Unassembled WGS sequence"/>
</dbReference>
<reference evidence="1 2" key="1">
    <citation type="submission" date="2020-08" db="EMBL/GenBank/DDBJ databases">
        <title>Sequencing the genomes of 1000 actinobacteria strains.</title>
        <authorList>
            <person name="Klenk H.-P."/>
        </authorList>
    </citation>
    <scope>NUCLEOTIDE SEQUENCE [LARGE SCALE GENOMIC DNA]</scope>
    <source>
        <strain evidence="1 2">DSM 43150</strain>
    </source>
</reference>
<accession>A0A7W7HKT4</accession>
<evidence type="ECO:0000313" key="2">
    <source>
        <dbReference type="Proteomes" id="UP000590511"/>
    </source>
</evidence>
<comment type="caution">
    <text evidence="1">The sequence shown here is derived from an EMBL/GenBank/DDBJ whole genome shotgun (WGS) entry which is preliminary data.</text>
</comment>
<gene>
    <name evidence="1" type="ORF">BJ964_006208</name>
</gene>
<proteinExistence type="predicted"/>
<protein>
    <submittedName>
        <fullName evidence="1">Uncharacterized protein</fullName>
    </submittedName>
</protein>
<dbReference type="AlphaFoldDB" id="A0A7W7HKT4"/>
<name>A0A7W7HKT4_9ACTN</name>